<evidence type="ECO:0000313" key="2">
    <source>
        <dbReference type="Proteomes" id="UP001162992"/>
    </source>
</evidence>
<dbReference type="Proteomes" id="UP001162992">
    <property type="component" value="Chromosome 5"/>
</dbReference>
<gene>
    <name evidence="1" type="ORF">O6H91_05G102100</name>
</gene>
<protein>
    <submittedName>
        <fullName evidence="1">Uncharacterized protein</fullName>
    </submittedName>
</protein>
<evidence type="ECO:0000313" key="1">
    <source>
        <dbReference type="EMBL" id="KAJ7556862.1"/>
    </source>
</evidence>
<sequence length="1103" mass="120764">MASGGGRMAVAAAPLSHRERLRQLVDRMLKRLRGGARVDRRDFYKQCLVLAKSIDFVISSNQVPHSTKDLLQLFKQVCTQKDDIDVRPAVMVLMLSFKGAMQSGWFNATADNGELFATVKLLFDQIGDDKKETEHEQGQILLNEESPSTVASPVGNLLCSILCRYFPRIKIKKIILSVEAKPGYEVLTSDFQICQQPTPEERLYLFVIRKDNIDTSTCLITPPHVNILINGYGVERRHSLSIDQGPQMPSDCTPMLKVGANLLQIVGDFQAPYVIVIASTTSILLTSSLVRLENHVLPSRDPATDDELSEGPSRISLCCPISRKRIVTPVKGVSCKHLQSFDFDNYLTINERRPAWRCPYCNMHVNCSDLRYDSPLGKILMDVEKYSNVSEILISEDGSWVRIPSRENIDKSIGSVKETEKMNAVRNFMSHGNFTFSTGTQSFSDISTAIVDLTQDDWDSGNNAEIFMERESSVFSQEASSVRTLPSHTAVDQEDRKPDVLTTAAVGVQECSRADASMGCDSIPLHENIVSAGSGSSMQSPYGSQSCVLTFTTSVSAVGQTLESIPMVNRASWNVADAAALPSYSEALHLPDTNNFFDAASLLCNELSVPALPQEQMRIIGDSGVQEGLDGQPTSQLIRAPITIQALPAQGSLSNANRVRITAPIRPFNSSSSIQATSEVPPHHMFLSNQSTSVRNHNGEEIHLLPTWHQQLQQDLPRRSIVSSSTQFEASAQMRTQTQGQHFQRLESPTHFQRTTTTMQYPTVPNQQRCQLEIPQPTITRAQGEITQGQHSMHSQQLQSFGQQQLQQVSPLYYDPGHWQQQRLINTSNVSPGSNLAAAARNARAGNLVQGDRVFTAAGSSPSATSAFPMIRVAGIVRPTPVQLQDGRSTLFPTDHSPRSSTAQSNMTNWVTENRTLFPTSSVSQLMAGQVMTSTDQNWRPLTRMRGSLGSGSTTAVRVATVGISSLANDPLRNINRVNSGFQSNFSNVPSYATICTPSSVLSNSLEYPLSDLPDHGFLPPGLSAPSPRYQTVGRPGGTDLYLSIAESLPQRFQSVAGGSQLITSTTGNSSAMSELAALNDFLLSGIEPCSLLPNLPLEANFN</sequence>
<dbReference type="EMBL" id="CM055096">
    <property type="protein sequence ID" value="KAJ7556862.1"/>
    <property type="molecule type" value="Genomic_DNA"/>
</dbReference>
<name>A0ACC2DSA6_DIPCM</name>
<accession>A0ACC2DSA6</accession>
<comment type="caution">
    <text evidence="1">The sequence shown here is derived from an EMBL/GenBank/DDBJ whole genome shotgun (WGS) entry which is preliminary data.</text>
</comment>
<keyword evidence="2" id="KW-1185">Reference proteome</keyword>
<organism evidence="1 2">
    <name type="scientific">Diphasiastrum complanatum</name>
    <name type="common">Issler's clubmoss</name>
    <name type="synonym">Lycopodium complanatum</name>
    <dbReference type="NCBI Taxonomy" id="34168"/>
    <lineage>
        <taxon>Eukaryota</taxon>
        <taxon>Viridiplantae</taxon>
        <taxon>Streptophyta</taxon>
        <taxon>Embryophyta</taxon>
        <taxon>Tracheophyta</taxon>
        <taxon>Lycopodiopsida</taxon>
        <taxon>Lycopodiales</taxon>
        <taxon>Lycopodiaceae</taxon>
        <taxon>Lycopodioideae</taxon>
        <taxon>Diphasiastrum</taxon>
    </lineage>
</organism>
<proteinExistence type="predicted"/>
<reference evidence="2" key="1">
    <citation type="journal article" date="2024" name="Proc. Natl. Acad. Sci. U.S.A.">
        <title>Extraordinary preservation of gene collinearity over three hundred million years revealed in homosporous lycophytes.</title>
        <authorList>
            <person name="Li C."/>
            <person name="Wickell D."/>
            <person name="Kuo L.Y."/>
            <person name="Chen X."/>
            <person name="Nie B."/>
            <person name="Liao X."/>
            <person name="Peng D."/>
            <person name="Ji J."/>
            <person name="Jenkins J."/>
            <person name="Williams M."/>
            <person name="Shu S."/>
            <person name="Plott C."/>
            <person name="Barry K."/>
            <person name="Rajasekar S."/>
            <person name="Grimwood J."/>
            <person name="Han X."/>
            <person name="Sun S."/>
            <person name="Hou Z."/>
            <person name="He W."/>
            <person name="Dai G."/>
            <person name="Sun C."/>
            <person name="Schmutz J."/>
            <person name="Leebens-Mack J.H."/>
            <person name="Li F.W."/>
            <person name="Wang L."/>
        </authorList>
    </citation>
    <scope>NUCLEOTIDE SEQUENCE [LARGE SCALE GENOMIC DNA]</scope>
    <source>
        <strain evidence="2">cv. PW_Plant_1</strain>
    </source>
</reference>